<gene>
    <name evidence="3" type="ORF">TraAM80_03031</name>
</gene>
<proteinExistence type="predicted"/>
<dbReference type="AlphaFoldDB" id="A0A3R7L5R9"/>
<keyword evidence="1" id="KW-0175">Coiled coil</keyword>
<dbReference type="Proteomes" id="UP000283634">
    <property type="component" value="Unassembled WGS sequence"/>
</dbReference>
<evidence type="ECO:0000256" key="1">
    <source>
        <dbReference type="SAM" id="Coils"/>
    </source>
</evidence>
<keyword evidence="2" id="KW-0812">Transmembrane</keyword>
<feature type="transmembrane region" description="Helical" evidence="2">
    <location>
        <begin position="27"/>
        <end position="45"/>
    </location>
</feature>
<protein>
    <submittedName>
        <fullName evidence="3">Uncharacterized protein</fullName>
    </submittedName>
</protein>
<sequence>MYSCEIYRVCKAKANVLRLHHCHETTTLTLFGPLFLFIYLAYATITRVEHCHRLMPVAEKLQRLQRAVDVNDGHIQRLRNELRLLDVTVEARRESDRQYTAQMQAEIRRLELDIAAIERLRRPAAAKHLVSSPPPLLLPTLPRPLAVPRDRLESAVADLEQQSERLASLRVQRQVLEELLRHAVSHYPQYNIPDLFDTRNELERIALERVMNAA</sequence>
<reference evidence="3 4" key="1">
    <citation type="journal article" date="2018" name="BMC Genomics">
        <title>Genomic comparison of Trypanosoma conorhini and Trypanosoma rangeli to Trypanosoma cruzi strains of high and low virulence.</title>
        <authorList>
            <person name="Bradwell K.R."/>
            <person name="Koparde V.N."/>
            <person name="Matveyev A.V."/>
            <person name="Serrano M.G."/>
            <person name="Alves J.M."/>
            <person name="Parikh H."/>
            <person name="Huang B."/>
            <person name="Lee V."/>
            <person name="Espinosa-Alvarez O."/>
            <person name="Ortiz P.A."/>
            <person name="Costa-Martins A.G."/>
            <person name="Teixeira M.M."/>
            <person name="Buck G.A."/>
        </authorList>
    </citation>
    <scope>NUCLEOTIDE SEQUENCE [LARGE SCALE GENOMIC DNA]</scope>
    <source>
        <strain evidence="3 4">AM80</strain>
    </source>
</reference>
<dbReference type="RefSeq" id="XP_029240245.1">
    <property type="nucleotide sequence ID" value="XM_029380013.1"/>
</dbReference>
<keyword evidence="2" id="KW-0472">Membrane</keyword>
<dbReference type="GeneID" id="40326964"/>
<keyword evidence="4" id="KW-1185">Reference proteome</keyword>
<dbReference type="OrthoDB" id="245245at2759"/>
<keyword evidence="2" id="KW-1133">Transmembrane helix</keyword>
<evidence type="ECO:0000313" key="4">
    <source>
        <dbReference type="Proteomes" id="UP000283634"/>
    </source>
</evidence>
<accession>A0A3R7L5R9</accession>
<comment type="caution">
    <text evidence="3">The sequence shown here is derived from an EMBL/GenBank/DDBJ whole genome shotgun (WGS) entry which is preliminary data.</text>
</comment>
<dbReference type="EMBL" id="MKGL01000071">
    <property type="protein sequence ID" value="RNF08177.1"/>
    <property type="molecule type" value="Genomic_DNA"/>
</dbReference>
<feature type="coiled-coil region" evidence="1">
    <location>
        <begin position="149"/>
        <end position="179"/>
    </location>
</feature>
<name>A0A3R7L5R9_TRYRA</name>
<dbReference type="OMA" id="HHCHETT"/>
<organism evidence="3 4">
    <name type="scientific">Trypanosoma rangeli</name>
    <dbReference type="NCBI Taxonomy" id="5698"/>
    <lineage>
        <taxon>Eukaryota</taxon>
        <taxon>Discoba</taxon>
        <taxon>Euglenozoa</taxon>
        <taxon>Kinetoplastea</taxon>
        <taxon>Metakinetoplastina</taxon>
        <taxon>Trypanosomatida</taxon>
        <taxon>Trypanosomatidae</taxon>
        <taxon>Trypanosoma</taxon>
        <taxon>Herpetosoma</taxon>
    </lineage>
</organism>
<evidence type="ECO:0000313" key="3">
    <source>
        <dbReference type="EMBL" id="RNF08177.1"/>
    </source>
</evidence>
<evidence type="ECO:0000256" key="2">
    <source>
        <dbReference type="SAM" id="Phobius"/>
    </source>
</evidence>